<dbReference type="OrthoDB" id="8983716at2759"/>
<dbReference type="PANTHER" id="PTHR13388">
    <property type="entry name" value="DETONATOR, ISOFORM E"/>
    <property type="match status" value="1"/>
</dbReference>
<dbReference type="KEGG" id="pcad:102980849"/>
<dbReference type="RefSeq" id="XP_007112637.2">
    <property type="nucleotide sequence ID" value="XM_007112575.3"/>
</dbReference>
<evidence type="ECO:0000313" key="2">
    <source>
        <dbReference type="RefSeq" id="XP_007112637.2"/>
    </source>
</evidence>
<gene>
    <name evidence="2" type="primary">LOC102980849</name>
</gene>
<keyword evidence="1" id="KW-1185">Reference proteome</keyword>
<organism evidence="1 2">
    <name type="scientific">Physeter macrocephalus</name>
    <name type="common">Sperm whale</name>
    <name type="synonym">Physeter catodon</name>
    <dbReference type="NCBI Taxonomy" id="9755"/>
    <lineage>
        <taxon>Eukaryota</taxon>
        <taxon>Metazoa</taxon>
        <taxon>Chordata</taxon>
        <taxon>Craniata</taxon>
        <taxon>Vertebrata</taxon>
        <taxon>Euteleostomi</taxon>
        <taxon>Mammalia</taxon>
        <taxon>Eutheria</taxon>
        <taxon>Laurasiatheria</taxon>
        <taxon>Artiodactyla</taxon>
        <taxon>Whippomorpha</taxon>
        <taxon>Cetacea</taxon>
        <taxon>Odontoceti</taxon>
        <taxon>Physeteridae</taxon>
        <taxon>Physeter</taxon>
    </lineage>
</organism>
<accession>A0A2Y9F0R5</accession>
<proteinExistence type="predicted"/>
<name>A0A2Y9F0R5_PHYMC</name>
<evidence type="ECO:0000313" key="1">
    <source>
        <dbReference type="Proteomes" id="UP000248484"/>
    </source>
</evidence>
<dbReference type="InterPro" id="IPR026307">
    <property type="entry name" value="TMEM132"/>
</dbReference>
<reference evidence="2" key="1">
    <citation type="submission" date="2025-08" db="UniProtKB">
        <authorList>
            <consortium name="RefSeq"/>
        </authorList>
    </citation>
    <scope>IDENTIFICATION</scope>
    <source>
        <tissue evidence="2">Muscle</tissue>
    </source>
</reference>
<dbReference type="GeneID" id="102980849"/>
<dbReference type="PANTHER" id="PTHR13388:SF12">
    <property type="entry name" value="TRANSMEMBRANE PROTEIN 132B"/>
    <property type="match status" value="1"/>
</dbReference>
<dbReference type="AlphaFoldDB" id="A0A2Y9F0R5"/>
<dbReference type="Proteomes" id="UP000248484">
    <property type="component" value="Chromosome 19"/>
</dbReference>
<protein>
    <submittedName>
        <fullName evidence="2">Transmembrane protein 132B-like</fullName>
    </submittedName>
</protein>
<sequence>MSLFGVWSSADISPGVGLLDHTVLSPLSDSILAEKTVTVLDDRVTNVDLGVQLVPGSSLSLQPHRSDKRAVSSTAAAQGILQAPQQMRQTSLSS</sequence>